<dbReference type="InterPro" id="IPR015421">
    <property type="entry name" value="PyrdxlP-dep_Trfase_major"/>
</dbReference>
<comment type="catalytic activity">
    <reaction evidence="6">
        <text>(2-aminoethyl)phosphonate + pyruvate = phosphonoacetaldehyde + L-alanine</text>
        <dbReference type="Rhea" id="RHEA:17021"/>
        <dbReference type="ChEBI" id="CHEBI:15361"/>
        <dbReference type="ChEBI" id="CHEBI:57418"/>
        <dbReference type="ChEBI" id="CHEBI:57972"/>
        <dbReference type="ChEBI" id="CHEBI:58383"/>
        <dbReference type="EC" id="2.6.1.37"/>
    </reaction>
</comment>
<evidence type="ECO:0000259" key="10">
    <source>
        <dbReference type="Pfam" id="PF00266"/>
    </source>
</evidence>
<dbReference type="NCBIfam" id="TIGR03301">
    <property type="entry name" value="PhnW-AepZ"/>
    <property type="match status" value="1"/>
</dbReference>
<feature type="domain" description="Aminotransferase class V" evidence="10">
    <location>
        <begin position="113"/>
        <end position="345"/>
    </location>
</feature>
<evidence type="ECO:0000256" key="5">
    <source>
        <dbReference type="ARBA" id="ARBA00023317"/>
    </source>
</evidence>
<dbReference type="HAMAP" id="MF_01376">
    <property type="entry name" value="PhnW_aminotrans_5"/>
    <property type="match status" value="1"/>
</dbReference>
<dbReference type="PANTHER" id="PTHR42778">
    <property type="entry name" value="2-AMINOETHYLPHOSPHONATE--PYRUVATE TRANSAMINASE"/>
    <property type="match status" value="1"/>
</dbReference>
<gene>
    <name evidence="11" type="ORF">V1264_019682</name>
</gene>
<dbReference type="GO" id="GO:0019700">
    <property type="term" value="P:organic phosphonate catabolic process"/>
    <property type="evidence" value="ECO:0007669"/>
    <property type="project" value="InterPro"/>
</dbReference>
<dbReference type="NCBIfam" id="TIGR02326">
    <property type="entry name" value="transamin_PhnW"/>
    <property type="match status" value="1"/>
</dbReference>
<evidence type="ECO:0000313" key="11">
    <source>
        <dbReference type="EMBL" id="KAK7105061.1"/>
    </source>
</evidence>
<feature type="modified residue" description="N6-(pyridoxal phosphate)lysine" evidence="9">
    <location>
        <position position="247"/>
    </location>
</feature>
<keyword evidence="3" id="KW-0808">Transferase</keyword>
<dbReference type="InterPro" id="IPR000192">
    <property type="entry name" value="Aminotrans_V_dom"/>
</dbReference>
<dbReference type="SUPFAM" id="SSF53383">
    <property type="entry name" value="PLP-dependent transferases"/>
    <property type="match status" value="1"/>
</dbReference>
<dbReference type="EC" id="2.6.1.44" evidence="7"/>
<evidence type="ECO:0000313" key="12">
    <source>
        <dbReference type="Proteomes" id="UP001374579"/>
    </source>
</evidence>
<dbReference type="Proteomes" id="UP001374579">
    <property type="component" value="Unassembled WGS sequence"/>
</dbReference>
<keyword evidence="12" id="KW-1185">Reference proteome</keyword>
<sequence length="426" mass="47358">MSSAARCLPLRCVKLFGGKRLSSETSVAVETARTLSCRCLTNQVARFSVSSQRQADKKLFTPGPLGVSMTVKEAMLRDLGSRDVEFINLVKFIRSRLVEISGVSAVDFTSVPIQGSGTFAVEAVFQTAVPRDNSKVLILENGAYGKRMSKMCESTSIPYHMESFPEDQCVDLKRVEELLKGDKFSLVSCVHCETSSGVFNPVQEVGQLVNKVSPGTVYFVDAMSSFGAVPLDFEGGHIDFMVSSANKCMQGVPGFSYAVARRSTLDKCKGNSRSLSLDLYDQNEGLDKNGQFRFTPATHSMLAFRQAIKEFDEEGGLEGRAKRYKKNHEVLAEGMKRLGFKELLDESVQGYIITSYCYPSDSNFNFMDFYNRLNDKDQVIYPGKTLDIDCFRIGNIGHLFPEDMTKLLQCVQDVCRDMNIAIPIKN</sequence>
<feature type="binding site" evidence="8">
    <location>
        <position position="392"/>
    </location>
    <ligand>
        <name>substrate</name>
    </ligand>
</feature>
<dbReference type="EMBL" id="JBAMIC010000008">
    <property type="protein sequence ID" value="KAK7105061.1"/>
    <property type="molecule type" value="Genomic_DNA"/>
</dbReference>
<comment type="caution">
    <text evidence="11">The sequence shown here is derived from an EMBL/GenBank/DDBJ whole genome shotgun (WGS) entry which is preliminary data.</text>
</comment>
<dbReference type="InterPro" id="IPR015422">
    <property type="entry name" value="PyrdxlP-dep_Trfase_small"/>
</dbReference>
<comment type="catalytic activity">
    <reaction evidence="7">
        <text>glyoxylate + L-alanine = glycine + pyruvate</text>
        <dbReference type="Rhea" id="RHEA:24248"/>
        <dbReference type="ChEBI" id="CHEBI:15361"/>
        <dbReference type="ChEBI" id="CHEBI:36655"/>
        <dbReference type="ChEBI" id="CHEBI:57305"/>
        <dbReference type="ChEBI" id="CHEBI:57972"/>
        <dbReference type="EC" id="2.6.1.44"/>
    </reaction>
</comment>
<evidence type="ECO:0000256" key="6">
    <source>
        <dbReference type="ARBA" id="ARBA00049460"/>
    </source>
</evidence>
<name>A0AAN9GEA0_9CAEN</name>
<keyword evidence="4 7" id="KW-0663">Pyridoxal phosphate</keyword>
<dbReference type="PIRSF" id="PIRSF000524">
    <property type="entry name" value="SPT"/>
    <property type="match status" value="1"/>
</dbReference>
<evidence type="ECO:0000256" key="9">
    <source>
        <dbReference type="PIRSR" id="PIRSR000524-50"/>
    </source>
</evidence>
<keyword evidence="5" id="KW-0670">Pyruvate</keyword>
<dbReference type="InterPro" id="IPR012703">
    <property type="entry name" value="NH2EtPonate_pyrv_transaminase"/>
</dbReference>
<dbReference type="InterPro" id="IPR024169">
    <property type="entry name" value="SP_NH2Trfase/AEP_transaminase"/>
</dbReference>
<organism evidence="11 12">
    <name type="scientific">Littorina saxatilis</name>
    <dbReference type="NCBI Taxonomy" id="31220"/>
    <lineage>
        <taxon>Eukaryota</taxon>
        <taxon>Metazoa</taxon>
        <taxon>Spiralia</taxon>
        <taxon>Lophotrochozoa</taxon>
        <taxon>Mollusca</taxon>
        <taxon>Gastropoda</taxon>
        <taxon>Caenogastropoda</taxon>
        <taxon>Littorinimorpha</taxon>
        <taxon>Littorinoidea</taxon>
        <taxon>Littorinidae</taxon>
        <taxon>Littorina</taxon>
    </lineage>
</organism>
<dbReference type="AlphaFoldDB" id="A0AAN9GEA0"/>
<dbReference type="Gene3D" id="3.40.640.10">
    <property type="entry name" value="Type I PLP-dependent aspartate aminotransferase-like (Major domain)"/>
    <property type="match status" value="1"/>
</dbReference>
<reference evidence="11 12" key="1">
    <citation type="submission" date="2024-02" db="EMBL/GenBank/DDBJ databases">
        <title>Chromosome-scale genome assembly of the rough periwinkle Littorina saxatilis.</title>
        <authorList>
            <person name="De Jode A."/>
            <person name="Faria R."/>
            <person name="Formenti G."/>
            <person name="Sims Y."/>
            <person name="Smith T.P."/>
            <person name="Tracey A."/>
            <person name="Wood J.M.D."/>
            <person name="Zagrodzka Z.B."/>
            <person name="Johannesson K."/>
            <person name="Butlin R.K."/>
            <person name="Leder E.H."/>
        </authorList>
    </citation>
    <scope>NUCLEOTIDE SEQUENCE [LARGE SCALE GENOMIC DNA]</scope>
    <source>
        <strain evidence="11">Snail1</strain>
        <tissue evidence="11">Muscle</tissue>
    </source>
</reference>
<dbReference type="InterPro" id="IPR015424">
    <property type="entry name" value="PyrdxlP-dep_Trfase"/>
</dbReference>
<evidence type="ECO:0000256" key="2">
    <source>
        <dbReference type="ARBA" id="ARBA00022576"/>
    </source>
</evidence>
<keyword evidence="2" id="KW-0032">Aminotransferase</keyword>
<evidence type="ECO:0000256" key="3">
    <source>
        <dbReference type="ARBA" id="ARBA00022679"/>
    </source>
</evidence>
<accession>A0AAN9GEA0</accession>
<evidence type="ECO:0000256" key="7">
    <source>
        <dbReference type="PIRNR" id="PIRNR000524"/>
    </source>
</evidence>
<comment type="similarity">
    <text evidence="7">Belongs to the class-V pyridoxal-phosphate-dependent aminotransferase family.</text>
</comment>
<dbReference type="GO" id="GO:0047304">
    <property type="term" value="F:2-aminoethylphosphonate-pyruvate transaminase activity"/>
    <property type="evidence" value="ECO:0007669"/>
    <property type="project" value="UniProtKB-EC"/>
</dbReference>
<dbReference type="GO" id="GO:0008453">
    <property type="term" value="F:alanine-glyoxylate transaminase activity"/>
    <property type="evidence" value="ECO:0007669"/>
    <property type="project" value="UniProtKB-EC"/>
</dbReference>
<dbReference type="Pfam" id="PF00266">
    <property type="entry name" value="Aminotran_5"/>
    <property type="match status" value="1"/>
</dbReference>
<evidence type="ECO:0000256" key="1">
    <source>
        <dbReference type="ARBA" id="ARBA00001933"/>
    </source>
</evidence>
<dbReference type="Gene3D" id="3.90.1150.10">
    <property type="entry name" value="Aspartate Aminotransferase, domain 1"/>
    <property type="match status" value="1"/>
</dbReference>
<dbReference type="PANTHER" id="PTHR42778:SF1">
    <property type="entry name" value="2-AMINOETHYLPHOSPHONATE--PYRUVATE TRANSAMINASE"/>
    <property type="match status" value="1"/>
</dbReference>
<evidence type="ECO:0000256" key="4">
    <source>
        <dbReference type="ARBA" id="ARBA00022898"/>
    </source>
</evidence>
<dbReference type="NCBIfam" id="NF010006">
    <property type="entry name" value="PRK13479.1"/>
    <property type="match status" value="1"/>
</dbReference>
<evidence type="ECO:0000256" key="8">
    <source>
        <dbReference type="PIRSR" id="PIRSR000524-1"/>
    </source>
</evidence>
<proteinExistence type="inferred from homology"/>
<comment type="cofactor">
    <cofactor evidence="1 7 9">
        <name>pyridoxal 5'-phosphate</name>
        <dbReference type="ChEBI" id="CHEBI:597326"/>
    </cofactor>
</comment>
<protein>
    <recommendedName>
        <fullName evidence="7">Alanine--glyoxylate aminotransferase</fullName>
        <ecNumber evidence="7">2.6.1.44</ecNumber>
    </recommendedName>
</protein>